<evidence type="ECO:0000256" key="9">
    <source>
        <dbReference type="ARBA" id="ARBA00022824"/>
    </source>
</evidence>
<evidence type="ECO:0000256" key="10">
    <source>
        <dbReference type="ARBA" id="ARBA00022989"/>
    </source>
</evidence>
<keyword evidence="8 14" id="KW-0812">Transmembrane</keyword>
<dbReference type="Proteomes" id="UP000792457">
    <property type="component" value="Unassembled WGS sequence"/>
</dbReference>
<dbReference type="OrthoDB" id="4769at2759"/>
<reference evidence="15" key="2">
    <citation type="submission" date="2017-10" db="EMBL/GenBank/DDBJ databases">
        <title>Ladona fulva Genome sequencing and assembly.</title>
        <authorList>
            <person name="Murali S."/>
            <person name="Richards S."/>
            <person name="Bandaranaike D."/>
            <person name="Bellair M."/>
            <person name="Blankenburg K."/>
            <person name="Chao H."/>
            <person name="Dinh H."/>
            <person name="Doddapaneni H."/>
            <person name="Dugan-Rocha S."/>
            <person name="Elkadiri S."/>
            <person name="Gnanaolivu R."/>
            <person name="Hernandez B."/>
            <person name="Skinner E."/>
            <person name="Javaid M."/>
            <person name="Lee S."/>
            <person name="Li M."/>
            <person name="Ming W."/>
            <person name="Munidasa M."/>
            <person name="Muniz J."/>
            <person name="Nguyen L."/>
            <person name="Hughes D."/>
            <person name="Osuji N."/>
            <person name="Pu L.-L."/>
            <person name="Puazo M."/>
            <person name="Qu C."/>
            <person name="Quiroz J."/>
            <person name="Raj R."/>
            <person name="Weissenberger G."/>
            <person name="Xin Y."/>
            <person name="Zou X."/>
            <person name="Han Y."/>
            <person name="Worley K."/>
            <person name="Muzny D."/>
            <person name="Gibbs R."/>
        </authorList>
    </citation>
    <scope>NUCLEOTIDE SEQUENCE</scope>
    <source>
        <strain evidence="15">Sampled in the wild</strain>
    </source>
</reference>
<keyword evidence="9" id="KW-0256">Endoplasmic reticulum</keyword>
<feature type="transmembrane region" description="Helical" evidence="14">
    <location>
        <begin position="175"/>
        <end position="198"/>
    </location>
</feature>
<evidence type="ECO:0000256" key="14">
    <source>
        <dbReference type="SAM" id="Phobius"/>
    </source>
</evidence>
<evidence type="ECO:0000256" key="11">
    <source>
        <dbReference type="ARBA" id="ARBA00023136"/>
    </source>
</evidence>
<evidence type="ECO:0000256" key="4">
    <source>
        <dbReference type="ARBA" id="ARBA00011967"/>
    </source>
</evidence>
<evidence type="ECO:0000256" key="7">
    <source>
        <dbReference type="ARBA" id="ARBA00022679"/>
    </source>
</evidence>
<comment type="pathway">
    <text evidence="2">Protein modification; protein glycosylation.</text>
</comment>
<evidence type="ECO:0000313" key="16">
    <source>
        <dbReference type="Proteomes" id="UP000792457"/>
    </source>
</evidence>
<comment type="function">
    <text evidence="12">Dol-P-Glc:Glc(2)Man(9)GlcNAc(2)-PP-Dol alpha-1,2-glucosyltransferase that operates in the biosynthetic pathway of dolichol-linked oligosaccharides, the glycan precursors employed in protein asparagine (N)-glycosylation. The assembly of dolichol-linked oligosaccharides begins on the cytosolic side of the endoplasmic reticulum membrane and finishes in its lumen. The sequential addition of sugars to dolichol pyrophosphate produces dolichol-linked oligosaccharides containing fourteen sugars, including two GlcNAcs, nine mannoses and three glucoses. Once assembled, the oligosaccharide is transferred from the lipid to nascent proteins by oligosaccharyltransferases. In the lumen of the endoplasmic reticulum, adds the third and last glucose residue from dolichyl phosphate glucose (Dol-P-Glc) onto the lipid-linked oligosaccharide intermediate Glc(2)Man(9)GlcNAc(2)-PP-Dol to produce Glc(3)Man(9)GlcNAc(2)-PP-Dol.</text>
</comment>
<dbReference type="GO" id="GO:0106073">
    <property type="term" value="F:dolichyl pyrophosphate Glc2Man9GlcNAc2 alpha-1,2-glucosyltransferase activity"/>
    <property type="evidence" value="ECO:0007669"/>
    <property type="project" value="UniProtKB-EC"/>
</dbReference>
<dbReference type="PANTHER" id="PTHR12989">
    <property type="entry name" value="ALPHA-1,2-GLUCOSYLTRANSFERASE ALG10"/>
    <property type="match status" value="1"/>
</dbReference>
<comment type="similarity">
    <text evidence="3">Belongs to the ALG10 glucosyltransferase family.</text>
</comment>
<name>A0A8K0KIM2_LADFU</name>
<sequence>MYDVQPKPFIDEVFHVRQAIRYCNGSFQEKQPSIQNSQSAFAIFCRQTNVVWVGFFALQIGLDSIKKHLHRLNRNRREPMTWKSILNSIMDRPHIHIPLVRELFSKEIGYIVTMALFTSFVIINKGIVVGDRQAHEAVINIPQLLYFYLFVIVFAFPYALVLVRRYIKFAKKDIAFVCGLSLIAISVTALHTHVHPYLLADNRHYTFYIWKRVYERHWSIRYLLTPVYLFGAFCVNSFISHKKFSFQIAFDMCVIVSLIPQKLLEFRYFILPYIILRLNLKLEDWWQLIIELAIYLSCNNSAFQTFALKTFYWNDSPDVQRII</sequence>
<evidence type="ECO:0000256" key="3">
    <source>
        <dbReference type="ARBA" id="ARBA00010600"/>
    </source>
</evidence>
<dbReference type="AlphaFoldDB" id="A0A8K0KIM2"/>
<evidence type="ECO:0000256" key="5">
    <source>
        <dbReference type="ARBA" id="ARBA00018512"/>
    </source>
</evidence>
<evidence type="ECO:0000256" key="1">
    <source>
        <dbReference type="ARBA" id="ARBA00004477"/>
    </source>
</evidence>
<evidence type="ECO:0000256" key="8">
    <source>
        <dbReference type="ARBA" id="ARBA00022692"/>
    </source>
</evidence>
<dbReference type="InterPro" id="IPR016900">
    <property type="entry name" value="Alg10"/>
</dbReference>
<dbReference type="Pfam" id="PF04922">
    <property type="entry name" value="DIE2_ALG10"/>
    <property type="match status" value="1"/>
</dbReference>
<evidence type="ECO:0000256" key="13">
    <source>
        <dbReference type="ARBA" id="ARBA00048064"/>
    </source>
</evidence>
<proteinExistence type="inferred from homology"/>
<evidence type="ECO:0000256" key="12">
    <source>
        <dbReference type="ARBA" id="ARBA00044727"/>
    </source>
</evidence>
<comment type="subcellular location">
    <subcellularLocation>
        <location evidence="1">Endoplasmic reticulum membrane</location>
        <topology evidence="1">Multi-pass membrane protein</topology>
    </subcellularLocation>
</comment>
<feature type="transmembrane region" description="Helical" evidence="14">
    <location>
        <begin position="218"/>
        <end position="239"/>
    </location>
</feature>
<dbReference type="EMBL" id="KZ308969">
    <property type="protein sequence ID" value="KAG8235936.1"/>
    <property type="molecule type" value="Genomic_DNA"/>
</dbReference>
<reference evidence="15" key="1">
    <citation type="submission" date="2013-04" db="EMBL/GenBank/DDBJ databases">
        <authorList>
            <person name="Qu J."/>
            <person name="Murali S.C."/>
            <person name="Bandaranaike D."/>
            <person name="Bellair M."/>
            <person name="Blankenburg K."/>
            <person name="Chao H."/>
            <person name="Dinh H."/>
            <person name="Doddapaneni H."/>
            <person name="Downs B."/>
            <person name="Dugan-Rocha S."/>
            <person name="Elkadiri S."/>
            <person name="Gnanaolivu R.D."/>
            <person name="Hernandez B."/>
            <person name="Javaid M."/>
            <person name="Jayaseelan J.C."/>
            <person name="Lee S."/>
            <person name="Li M."/>
            <person name="Ming W."/>
            <person name="Munidasa M."/>
            <person name="Muniz J."/>
            <person name="Nguyen L."/>
            <person name="Ongeri F."/>
            <person name="Osuji N."/>
            <person name="Pu L.-L."/>
            <person name="Puazo M."/>
            <person name="Qu C."/>
            <person name="Quiroz J."/>
            <person name="Raj R."/>
            <person name="Weissenberger G."/>
            <person name="Xin Y."/>
            <person name="Zou X."/>
            <person name="Han Y."/>
            <person name="Richards S."/>
            <person name="Worley K."/>
            <person name="Muzny D."/>
            <person name="Gibbs R."/>
        </authorList>
    </citation>
    <scope>NUCLEOTIDE SEQUENCE</scope>
    <source>
        <strain evidence="15">Sampled in the wild</strain>
    </source>
</reference>
<keyword evidence="11 14" id="KW-0472">Membrane</keyword>
<accession>A0A8K0KIM2</accession>
<evidence type="ECO:0000313" key="15">
    <source>
        <dbReference type="EMBL" id="KAG8235936.1"/>
    </source>
</evidence>
<keyword evidence="7" id="KW-0808">Transferase</keyword>
<protein>
    <recommendedName>
        <fullName evidence="5">Dol-P-Glc:Glc(2)Man(9)GlcNAc(2)-PP-Dol alpha-1,2-glucosyltransferase</fullName>
        <ecNumber evidence="4">2.4.1.256</ecNumber>
    </recommendedName>
</protein>
<organism evidence="15 16">
    <name type="scientific">Ladona fulva</name>
    <name type="common">Scarce chaser dragonfly</name>
    <name type="synonym">Libellula fulva</name>
    <dbReference type="NCBI Taxonomy" id="123851"/>
    <lineage>
        <taxon>Eukaryota</taxon>
        <taxon>Metazoa</taxon>
        <taxon>Ecdysozoa</taxon>
        <taxon>Arthropoda</taxon>
        <taxon>Hexapoda</taxon>
        <taxon>Insecta</taxon>
        <taxon>Pterygota</taxon>
        <taxon>Palaeoptera</taxon>
        <taxon>Odonata</taxon>
        <taxon>Epiprocta</taxon>
        <taxon>Anisoptera</taxon>
        <taxon>Libelluloidea</taxon>
        <taxon>Libellulidae</taxon>
        <taxon>Ladona</taxon>
    </lineage>
</organism>
<dbReference type="PANTHER" id="PTHR12989:SF10">
    <property type="entry name" value="DOL-P-GLC:GLC(2)MAN(9)GLCNAC(2)-PP-DOL ALPHA-1,2-GLUCOSYLTRANSFERASE-RELATED"/>
    <property type="match status" value="1"/>
</dbReference>
<keyword evidence="6" id="KW-0328">Glycosyltransferase</keyword>
<feature type="transmembrane region" description="Helical" evidence="14">
    <location>
        <begin position="108"/>
        <end position="124"/>
    </location>
</feature>
<dbReference type="GO" id="GO:0006488">
    <property type="term" value="P:dolichol-linked oligosaccharide biosynthetic process"/>
    <property type="evidence" value="ECO:0007669"/>
    <property type="project" value="InterPro"/>
</dbReference>
<feature type="transmembrane region" description="Helical" evidence="14">
    <location>
        <begin position="144"/>
        <end position="163"/>
    </location>
</feature>
<keyword evidence="16" id="KW-1185">Reference proteome</keyword>
<keyword evidence="10 14" id="KW-1133">Transmembrane helix</keyword>
<dbReference type="GO" id="GO:0005789">
    <property type="term" value="C:endoplasmic reticulum membrane"/>
    <property type="evidence" value="ECO:0007669"/>
    <property type="project" value="UniProtKB-SubCell"/>
</dbReference>
<comment type="catalytic activity">
    <reaction evidence="13">
        <text>an alpha-D-Glc-(1-&gt;3)-alpha-D-Glc-(1-&gt;3)-alpha-D-Man-(1-&gt;2)-alpha-D-Man-(1-&gt;2)-alpha-D-Man-(1-&gt;3)-[alpha-D-Man-(1-&gt;2)-alpha-D-Man-(1-&gt;3)-[alpha-D-Man-(1-&gt;2)-alpha-D-Man-(1-&gt;6)]-alpha-D-Man-(1-&gt;6)]-beta-D-Man-(1-&gt;4)-beta-D-GlcNAc-(1-&gt;4)-alpha-D-GlcNAc-diphospho-di-trans,poly-cis-dolichol + a di-trans,poly-cis-dolichyl beta-D-glucosyl phosphate = a alpha-D-Glc-(1-&gt;2)-alpha-D-Glc-(1-&gt;3)-alpha-D-Glc-(1-&gt;3)-alpha-D-Man-(1-&gt;2)-alpha-D-Man-(1-&gt;2)-alpha-D-Man-(1-&gt;3)-[alpha-D-Man-(1-&gt;2)-alpha-D-Man-(1-&gt;3)-[alpha-D-Man-(1-&gt;2)-alpha-D-Man-(1-&gt;6)]-alpha-D-Man-(1-&gt;6)]-beta-D-Man-(1-&gt;4)-beta-D-GlcNAc-(1-&gt;4)-alpha-D-GlcNAc-diphospho-di-trans,poly-cis-dolichol + a di-trans,poly-cis-dolichyl phosphate + H(+)</text>
        <dbReference type="Rhea" id="RHEA:29543"/>
        <dbReference type="Rhea" id="RHEA-COMP:19498"/>
        <dbReference type="Rhea" id="RHEA-COMP:19502"/>
        <dbReference type="Rhea" id="RHEA-COMP:19512"/>
        <dbReference type="Rhea" id="RHEA-COMP:19522"/>
        <dbReference type="ChEBI" id="CHEBI:15378"/>
        <dbReference type="ChEBI" id="CHEBI:57525"/>
        <dbReference type="ChEBI" id="CHEBI:57683"/>
        <dbReference type="ChEBI" id="CHEBI:132522"/>
        <dbReference type="ChEBI" id="CHEBI:132523"/>
        <dbReference type="EC" id="2.4.1.256"/>
    </reaction>
    <physiologicalReaction direction="left-to-right" evidence="13">
        <dbReference type="Rhea" id="RHEA:29544"/>
    </physiologicalReaction>
</comment>
<dbReference type="EC" id="2.4.1.256" evidence="4"/>
<gene>
    <name evidence="15" type="ORF">J437_LFUL017161</name>
</gene>
<comment type="caution">
    <text evidence="15">The sequence shown here is derived from an EMBL/GenBank/DDBJ whole genome shotgun (WGS) entry which is preliminary data.</text>
</comment>
<feature type="non-terminal residue" evidence="15">
    <location>
        <position position="323"/>
    </location>
</feature>
<evidence type="ECO:0000256" key="6">
    <source>
        <dbReference type="ARBA" id="ARBA00022676"/>
    </source>
</evidence>
<evidence type="ECO:0000256" key="2">
    <source>
        <dbReference type="ARBA" id="ARBA00004922"/>
    </source>
</evidence>